<evidence type="ECO:0000313" key="3">
    <source>
        <dbReference type="Proteomes" id="UP000663824"/>
    </source>
</evidence>
<reference evidence="2" key="1">
    <citation type="submission" date="2021-02" db="EMBL/GenBank/DDBJ databases">
        <authorList>
            <person name="Nowell W R."/>
        </authorList>
    </citation>
    <scope>NUCLEOTIDE SEQUENCE</scope>
</reference>
<accession>A0A816W462</accession>
<dbReference type="EMBL" id="CAJNRE010014924">
    <property type="protein sequence ID" value="CAF2132600.1"/>
    <property type="molecule type" value="Genomic_DNA"/>
</dbReference>
<evidence type="ECO:0000313" key="2">
    <source>
        <dbReference type="EMBL" id="CAF2132600.1"/>
    </source>
</evidence>
<organism evidence="2 3">
    <name type="scientific">Rotaria magnacalcarata</name>
    <dbReference type="NCBI Taxonomy" id="392030"/>
    <lineage>
        <taxon>Eukaryota</taxon>
        <taxon>Metazoa</taxon>
        <taxon>Spiralia</taxon>
        <taxon>Gnathifera</taxon>
        <taxon>Rotifera</taxon>
        <taxon>Eurotatoria</taxon>
        <taxon>Bdelloidea</taxon>
        <taxon>Philodinida</taxon>
        <taxon>Philodinidae</taxon>
        <taxon>Rotaria</taxon>
    </lineage>
</organism>
<proteinExistence type="predicted"/>
<dbReference type="PANTHER" id="PTHR32046">
    <property type="entry name" value="G DOMAIN-CONTAINING PROTEIN"/>
    <property type="match status" value="1"/>
</dbReference>
<sequence length="219" mass="25620">MVFRKKNYSASERAEHGLSPHGKCLKCDCLWSEHQHITYEYETNIVRLDGSCSLADIDKRISDLRDEKTKIEDIYKKLAKFLHANSILPLNDDILEYLRHFIREEQIKKNSDSQNNDVIQGLEEMMKSYEQEMELFKRTIHSEKDRSSSKDVLKSDEIFSLVETLYNLPINGQNIREQVKVLIINQKKLISKREVLVKLPAKADSSTLMRQFKNIKSSN</sequence>
<gene>
    <name evidence="2" type="ORF">MBJ925_LOCUS27871</name>
</gene>
<protein>
    <submittedName>
        <fullName evidence="2">Uncharacterized protein</fullName>
    </submittedName>
</protein>
<keyword evidence="1" id="KW-0175">Coiled coil</keyword>
<dbReference type="PANTHER" id="PTHR32046:SF11">
    <property type="entry name" value="IMMUNE-ASSOCIATED NUCLEOTIDE-BINDING PROTEIN 10-LIKE"/>
    <property type="match status" value="1"/>
</dbReference>
<evidence type="ECO:0000256" key="1">
    <source>
        <dbReference type="SAM" id="Coils"/>
    </source>
</evidence>
<comment type="caution">
    <text evidence="2">The sequence shown here is derived from an EMBL/GenBank/DDBJ whole genome shotgun (WGS) entry which is preliminary data.</text>
</comment>
<name>A0A816W462_9BILA</name>
<feature type="coiled-coil region" evidence="1">
    <location>
        <begin position="119"/>
        <end position="146"/>
    </location>
</feature>
<dbReference type="Proteomes" id="UP000663824">
    <property type="component" value="Unassembled WGS sequence"/>
</dbReference>
<dbReference type="AlphaFoldDB" id="A0A816W462"/>